<dbReference type="Gene3D" id="3.40.50.720">
    <property type="entry name" value="NAD(P)-binding Rossmann-like Domain"/>
    <property type="match status" value="1"/>
</dbReference>
<dbReference type="EC" id="1.1.1.373" evidence="5"/>
<feature type="domain" description="6-phosphogluconate dehydrogenase NADP-binding" evidence="3">
    <location>
        <begin position="5"/>
        <end position="161"/>
    </location>
</feature>
<dbReference type="SUPFAM" id="SSF51735">
    <property type="entry name" value="NAD(P)-binding Rossmann-fold domains"/>
    <property type="match status" value="1"/>
</dbReference>
<evidence type="ECO:0000259" key="3">
    <source>
        <dbReference type="Pfam" id="PF03446"/>
    </source>
</evidence>
<dbReference type="SUPFAM" id="SSF48179">
    <property type="entry name" value="6-phosphogluconate dehydrogenase C-terminal domain-like"/>
    <property type="match status" value="1"/>
</dbReference>
<feature type="domain" description="3-hydroxyisobutyrate dehydrogenase-like NAD-binding" evidence="4">
    <location>
        <begin position="165"/>
        <end position="283"/>
    </location>
</feature>
<dbReference type="PIRSF" id="PIRSF000103">
    <property type="entry name" value="HIBADH"/>
    <property type="match status" value="1"/>
</dbReference>
<dbReference type="EMBL" id="CP104013">
    <property type="protein sequence ID" value="UYP45183.1"/>
    <property type="molecule type" value="Genomic_DNA"/>
</dbReference>
<organism evidence="5 6">
    <name type="scientific">Candidatus Lokiarchaeum ossiferum</name>
    <dbReference type="NCBI Taxonomy" id="2951803"/>
    <lineage>
        <taxon>Archaea</taxon>
        <taxon>Promethearchaeati</taxon>
        <taxon>Promethearchaeota</taxon>
        <taxon>Promethearchaeia</taxon>
        <taxon>Promethearchaeales</taxon>
        <taxon>Promethearchaeaceae</taxon>
        <taxon>Candidatus Lokiarchaeum</taxon>
    </lineage>
</organism>
<accession>A0ABY6HPC8</accession>
<dbReference type="Proteomes" id="UP001208689">
    <property type="component" value="Chromosome"/>
</dbReference>
<dbReference type="InterPro" id="IPR015815">
    <property type="entry name" value="HIBADH-related"/>
</dbReference>
<evidence type="ECO:0000256" key="2">
    <source>
        <dbReference type="ARBA" id="ARBA00023027"/>
    </source>
</evidence>
<dbReference type="InterPro" id="IPR036291">
    <property type="entry name" value="NAD(P)-bd_dom_sf"/>
</dbReference>
<evidence type="ECO:0000313" key="5">
    <source>
        <dbReference type="EMBL" id="UYP45183.1"/>
    </source>
</evidence>
<evidence type="ECO:0000313" key="6">
    <source>
        <dbReference type="Proteomes" id="UP001208689"/>
    </source>
</evidence>
<dbReference type="PANTHER" id="PTHR43060:SF15">
    <property type="entry name" value="3-HYDROXYISOBUTYRATE DEHYDROGENASE-LIKE 1, MITOCHONDRIAL-RELATED"/>
    <property type="match status" value="1"/>
</dbReference>
<dbReference type="Gene3D" id="1.10.1040.10">
    <property type="entry name" value="N-(1-d-carboxylethyl)-l-norvaline Dehydrogenase, domain 2"/>
    <property type="match status" value="1"/>
</dbReference>
<protein>
    <submittedName>
        <fullName evidence="5">3-sulfolactaldehyde reductase</fullName>
        <ecNumber evidence="5">1.1.1.373</ecNumber>
    </submittedName>
</protein>
<dbReference type="PANTHER" id="PTHR43060">
    <property type="entry name" value="3-HYDROXYISOBUTYRATE DEHYDROGENASE-LIKE 1, MITOCHONDRIAL-RELATED"/>
    <property type="match status" value="1"/>
</dbReference>
<evidence type="ECO:0000256" key="1">
    <source>
        <dbReference type="ARBA" id="ARBA00023002"/>
    </source>
</evidence>
<keyword evidence="1 5" id="KW-0560">Oxidoreductase</keyword>
<dbReference type="Pfam" id="PF14833">
    <property type="entry name" value="NAD_binding_11"/>
    <property type="match status" value="1"/>
</dbReference>
<keyword evidence="2" id="KW-0520">NAD</keyword>
<evidence type="ECO:0000259" key="4">
    <source>
        <dbReference type="Pfam" id="PF14833"/>
    </source>
</evidence>
<dbReference type="Pfam" id="PF03446">
    <property type="entry name" value="NAD_binding_2"/>
    <property type="match status" value="1"/>
</dbReference>
<gene>
    <name evidence="5" type="ORF">NEF87_001468</name>
</gene>
<dbReference type="GO" id="GO:0061596">
    <property type="term" value="F:3-sulfolactaldehyde reductase activity"/>
    <property type="evidence" value="ECO:0007669"/>
    <property type="project" value="UniProtKB-EC"/>
</dbReference>
<sequence length="290" mass="31162">MTQFKIGFIGLGVMGESMCENIIKRTSQTVFVYDILPQQVNKLVQLGATACQNIPQLADQTNLIFIMVPNNEHVNSVIDTLLPSLKKGTIVCNMSSISPAVQQDCAKKIEAAGSISLEAPVVKSKGAAISGTLGILAAGNGEALKKIEPILLHMGEQVIDYGEHGKAMAMKILHNMLVGNIQNGVNEMFTMAEAIGIDFDLAIKGCKAGGGQNFYLDGKGPSIIKQDYSPKFSVKNMAKDTKLHGMLAKDLGLSLPGSDRVRQVYDEALKSFPTQDFSATYKIVAKLSKL</sequence>
<keyword evidence="6" id="KW-1185">Reference proteome</keyword>
<dbReference type="InterPro" id="IPR029154">
    <property type="entry name" value="HIBADH-like_NADP-bd"/>
</dbReference>
<dbReference type="InterPro" id="IPR008927">
    <property type="entry name" value="6-PGluconate_DH-like_C_sf"/>
</dbReference>
<dbReference type="InterPro" id="IPR013328">
    <property type="entry name" value="6PGD_dom2"/>
</dbReference>
<dbReference type="InterPro" id="IPR006115">
    <property type="entry name" value="6PGDH_NADP-bd"/>
</dbReference>
<reference evidence="5" key="1">
    <citation type="submission" date="2022-09" db="EMBL/GenBank/DDBJ databases">
        <title>Actin cytoskeleton and complex cell architecture in an #Asgard archaeon.</title>
        <authorList>
            <person name="Ponce Toledo R.I."/>
            <person name="Schleper C."/>
            <person name="Rodrigues Oliveira T."/>
            <person name="Wollweber F."/>
            <person name="Xu J."/>
            <person name="Rittmann S."/>
            <person name="Klingl A."/>
            <person name="Pilhofer M."/>
        </authorList>
    </citation>
    <scope>NUCLEOTIDE SEQUENCE</scope>
    <source>
        <strain evidence="5">B-35</strain>
    </source>
</reference>
<name>A0ABY6HPC8_9ARCH</name>
<proteinExistence type="predicted"/>